<sequence>MYLLKLWFGRKLLNKFLLARFRCPDFQDVARELCRWRNPGQTIFSSQSLRLKSMALRSLLCLIMMWEHNACSSLSNILDVSDKITSDLVSKLEDQALTFPDVDYTLEVRYDIFYGRQLRYIPVVDCWAVEFYICLVILSQIDSFLLHEPILVIATRNHVNVHLAGGILHPVGAEQLPGFLKTTKGFGNRDSSHKFYTSNYTYSHALIALNVGLRKVIFRVIVENKCNAGQHPRDILDALSDMLFQLVTMLNPSLLQEHNVLVY</sequence>
<dbReference type="EMBL" id="CM042051">
    <property type="protein sequence ID" value="KAI3729332.1"/>
    <property type="molecule type" value="Genomic_DNA"/>
</dbReference>
<evidence type="ECO:0000313" key="2">
    <source>
        <dbReference type="Proteomes" id="UP001055879"/>
    </source>
</evidence>
<name>A0ACB9C4S7_ARCLA</name>
<accession>A0ACB9C4S7</accession>
<keyword evidence="2" id="KW-1185">Reference proteome</keyword>
<protein>
    <submittedName>
        <fullName evidence="1">Uncharacterized protein</fullName>
    </submittedName>
</protein>
<dbReference type="Proteomes" id="UP001055879">
    <property type="component" value="Linkage Group LG05"/>
</dbReference>
<evidence type="ECO:0000313" key="1">
    <source>
        <dbReference type="EMBL" id="KAI3729332.1"/>
    </source>
</evidence>
<gene>
    <name evidence="1" type="ORF">L6452_17988</name>
</gene>
<reference evidence="2" key="1">
    <citation type="journal article" date="2022" name="Mol. Ecol. Resour.">
        <title>The genomes of chicory, endive, great burdock and yacon provide insights into Asteraceae palaeo-polyploidization history and plant inulin production.</title>
        <authorList>
            <person name="Fan W."/>
            <person name="Wang S."/>
            <person name="Wang H."/>
            <person name="Wang A."/>
            <person name="Jiang F."/>
            <person name="Liu H."/>
            <person name="Zhao H."/>
            <person name="Xu D."/>
            <person name="Zhang Y."/>
        </authorList>
    </citation>
    <scope>NUCLEOTIDE SEQUENCE [LARGE SCALE GENOMIC DNA]</scope>
    <source>
        <strain evidence="2">cv. Niubang</strain>
    </source>
</reference>
<organism evidence="1 2">
    <name type="scientific">Arctium lappa</name>
    <name type="common">Greater burdock</name>
    <name type="synonym">Lappa major</name>
    <dbReference type="NCBI Taxonomy" id="4217"/>
    <lineage>
        <taxon>Eukaryota</taxon>
        <taxon>Viridiplantae</taxon>
        <taxon>Streptophyta</taxon>
        <taxon>Embryophyta</taxon>
        <taxon>Tracheophyta</taxon>
        <taxon>Spermatophyta</taxon>
        <taxon>Magnoliopsida</taxon>
        <taxon>eudicotyledons</taxon>
        <taxon>Gunneridae</taxon>
        <taxon>Pentapetalae</taxon>
        <taxon>asterids</taxon>
        <taxon>campanulids</taxon>
        <taxon>Asterales</taxon>
        <taxon>Asteraceae</taxon>
        <taxon>Carduoideae</taxon>
        <taxon>Cardueae</taxon>
        <taxon>Arctiinae</taxon>
        <taxon>Arctium</taxon>
    </lineage>
</organism>
<proteinExistence type="predicted"/>
<reference evidence="1 2" key="2">
    <citation type="journal article" date="2022" name="Mol. Ecol. Resour.">
        <title>The genomes of chicory, endive, great burdock and yacon provide insights into Asteraceae paleo-polyploidization history and plant inulin production.</title>
        <authorList>
            <person name="Fan W."/>
            <person name="Wang S."/>
            <person name="Wang H."/>
            <person name="Wang A."/>
            <person name="Jiang F."/>
            <person name="Liu H."/>
            <person name="Zhao H."/>
            <person name="Xu D."/>
            <person name="Zhang Y."/>
        </authorList>
    </citation>
    <scope>NUCLEOTIDE SEQUENCE [LARGE SCALE GENOMIC DNA]</scope>
    <source>
        <strain evidence="2">cv. Niubang</strain>
    </source>
</reference>
<comment type="caution">
    <text evidence="1">The sequence shown here is derived from an EMBL/GenBank/DDBJ whole genome shotgun (WGS) entry which is preliminary data.</text>
</comment>